<proteinExistence type="predicted"/>
<dbReference type="Gene3D" id="2.40.128.130">
    <property type="entry name" value="Autotransporter beta-domain"/>
    <property type="match status" value="1"/>
</dbReference>
<dbReference type="OrthoDB" id="8970772at2"/>
<accession>A0A3G8H9A9</accession>
<sequence length="302" mass="31647">MSVQLMCGREECAGQWSGREGRVCAHPGHASLPLYFVLALMLSAVVHAEESMDGMSGRDALAMASVTPDAPALGPPPEPPAVAAAQALDAPPSLAPPRMAMLDDGPDLPVPVRASRNPPDAAVDAEPVTINLASIDRVVARFSSAPRAPAVHLDDATTATGTLDSRARSMALALDAPLSRSGSGLTLQPRVEMAYRPGMAPVPGNWDAPPGAVSATGLAVRLYSAAPTRLNGVYPFVEADWWQDSRTKSININGTRIDTDLLRGMFSFNVGAHSNSPTGLKLWVKARGGRNAGGTVGARYRW</sequence>
<reference evidence="2" key="1">
    <citation type="submission" date="2018-11" db="EMBL/GenBank/DDBJ databases">
        <title>FDA dAtabase for Regulatory Grade micrObial Sequences (FDA-ARGOS): Supporting development and validation of Infectious Disease Dx tests.</title>
        <authorList>
            <person name="Goldberg B."/>
            <person name="Campos J."/>
            <person name="Tallon L."/>
            <person name="Sadzewicz L."/>
            <person name="Zhao X."/>
            <person name="Vavikolanu K."/>
            <person name="Mehta A."/>
            <person name="Aluvathingal J."/>
            <person name="Nadendla S."/>
            <person name="Geyer C."/>
            <person name="Nandy P."/>
            <person name="Yan Y."/>
            <person name="Sichtig H."/>
        </authorList>
    </citation>
    <scope>NUCLEOTIDE SEQUENCE [LARGE SCALE GENOMIC DNA]</scope>
    <source>
        <strain evidence="2">FDAARGOS_614</strain>
    </source>
</reference>
<dbReference type="KEGG" id="cpau:EHF44_18305"/>
<dbReference type="EMBL" id="CP033970">
    <property type="protein sequence ID" value="AZG16928.1"/>
    <property type="molecule type" value="Genomic_DNA"/>
</dbReference>
<evidence type="ECO:0000313" key="2">
    <source>
        <dbReference type="Proteomes" id="UP000270411"/>
    </source>
</evidence>
<evidence type="ECO:0000313" key="1">
    <source>
        <dbReference type="EMBL" id="AZG16928.1"/>
    </source>
</evidence>
<organism evidence="1 2">
    <name type="scientific">Cupriavidus pauculus</name>
    <dbReference type="NCBI Taxonomy" id="82633"/>
    <lineage>
        <taxon>Bacteria</taxon>
        <taxon>Pseudomonadati</taxon>
        <taxon>Pseudomonadota</taxon>
        <taxon>Betaproteobacteria</taxon>
        <taxon>Burkholderiales</taxon>
        <taxon>Burkholderiaceae</taxon>
        <taxon>Cupriavidus</taxon>
    </lineage>
</organism>
<gene>
    <name evidence="1" type="ORF">EHF44_18305</name>
</gene>
<name>A0A3G8H9A9_9BURK</name>
<dbReference type="InterPro" id="IPR036709">
    <property type="entry name" value="Autotransporte_beta_dom_sf"/>
</dbReference>
<protein>
    <submittedName>
        <fullName evidence="1">Uncharacterized protein</fullName>
    </submittedName>
</protein>
<dbReference type="Proteomes" id="UP000270411">
    <property type="component" value="Chromosome 2"/>
</dbReference>
<dbReference type="AlphaFoldDB" id="A0A3G8H9A9"/>